<name>A0A428WJH7_AMYBA</name>
<protein>
    <recommendedName>
        <fullName evidence="3">Leucyl aminopeptidase</fullName>
    </recommendedName>
</protein>
<reference evidence="1 2" key="1">
    <citation type="submission" date="2018-05" db="EMBL/GenBank/DDBJ databases">
        <title>Evolution of GPA BGCs.</title>
        <authorList>
            <person name="Waglechner N."/>
            <person name="Wright G.D."/>
        </authorList>
    </citation>
    <scope>NUCLEOTIDE SEQUENCE [LARGE SCALE GENOMIC DNA]</scope>
    <source>
        <strain evidence="1 2">DSM 5908</strain>
    </source>
</reference>
<accession>A0A428WJH7</accession>
<dbReference type="InterPro" id="IPR058739">
    <property type="entry name" value="NicX"/>
</dbReference>
<dbReference type="SUPFAM" id="SSF144052">
    <property type="entry name" value="Thermophilic metalloprotease-like"/>
    <property type="match status" value="1"/>
</dbReference>
<sequence>MTTTAPFSYLDTPTAAPLSITELMSGAYNLLEYAAVTAGEQVLILAEHGTDPVVIQAIAAAAAYRNAEVHVLSTPPFSAGGWDRATPSPLLSAAHAAADAVLSLTWWSEVHTAPLFFNEVAKQRARFVSLHQTATAAALSTGARFPLELYLALEAKTYAQISAAEEIRVTTALGTDVTFRDFTTGSPVSGHTSAPVTAGMWRPFPYGGANFSPDQTDGVVVIEESTVTGVPAERTTLELKDNRVTAIHGGAAADLRRYAPDGYYMRHALIGLNPKVRSAGGTQFEREKHAGAFYFGIDGLTPQGTVDRAAPGHAHCDCQFDRPTITLDGRPFVDNGNLLLLDDPEIRELAGKFGPADILLDPNPRLVLPPRYSR</sequence>
<evidence type="ECO:0008006" key="3">
    <source>
        <dbReference type="Google" id="ProtNLM"/>
    </source>
</evidence>
<dbReference type="EMBL" id="QHHU01000026">
    <property type="protein sequence ID" value="RSM43213.1"/>
    <property type="molecule type" value="Genomic_DNA"/>
</dbReference>
<keyword evidence="2" id="KW-1185">Reference proteome</keyword>
<dbReference type="Pfam" id="PF26233">
    <property type="entry name" value="NicX"/>
    <property type="match status" value="1"/>
</dbReference>
<proteinExistence type="predicted"/>
<evidence type="ECO:0000313" key="2">
    <source>
        <dbReference type="Proteomes" id="UP000286716"/>
    </source>
</evidence>
<dbReference type="RefSeq" id="WP_020639935.1">
    <property type="nucleotide sequence ID" value="NZ_QHHU01000026.1"/>
</dbReference>
<organism evidence="1 2">
    <name type="scientific">Amycolatopsis balhimycina DSM 5908</name>
    <dbReference type="NCBI Taxonomy" id="1081091"/>
    <lineage>
        <taxon>Bacteria</taxon>
        <taxon>Bacillati</taxon>
        <taxon>Actinomycetota</taxon>
        <taxon>Actinomycetes</taxon>
        <taxon>Pseudonocardiales</taxon>
        <taxon>Pseudonocardiaceae</taxon>
        <taxon>Amycolatopsis</taxon>
    </lineage>
</organism>
<dbReference type="Proteomes" id="UP000286716">
    <property type="component" value="Unassembled WGS sequence"/>
</dbReference>
<gene>
    <name evidence="1" type="ORF">DMA12_19960</name>
</gene>
<evidence type="ECO:0000313" key="1">
    <source>
        <dbReference type="EMBL" id="RSM43213.1"/>
    </source>
</evidence>
<dbReference type="AlphaFoldDB" id="A0A428WJH7"/>
<dbReference type="OrthoDB" id="8670817at2"/>
<comment type="caution">
    <text evidence="1">The sequence shown here is derived from an EMBL/GenBank/DDBJ whole genome shotgun (WGS) entry which is preliminary data.</text>
</comment>